<dbReference type="CDD" id="cd20273">
    <property type="entry name" value="Complex1_LYR_unchar"/>
    <property type="match status" value="1"/>
</dbReference>
<dbReference type="CDD" id="cd23807">
    <property type="entry name" value="UEV_UBE2V"/>
    <property type="match status" value="1"/>
</dbReference>
<dbReference type="InterPro" id="IPR000608">
    <property type="entry name" value="UBC"/>
</dbReference>
<dbReference type="InterPro" id="IPR016135">
    <property type="entry name" value="UBQ-conjugating_enzyme/RWD"/>
</dbReference>
<accession>A0A1S9S0D6</accession>
<keyword evidence="1" id="KW-0833">Ubl conjugation pathway</keyword>
<dbReference type="FunFam" id="3.10.110.10:FF:000026">
    <property type="entry name" value="Ubiquitin-conjugating enzyme E2 variant"/>
    <property type="match status" value="1"/>
</dbReference>
<dbReference type="AlphaFoldDB" id="A0A1S9S0D6"/>
<name>A0A1S9S0D6_PENBI</name>
<sequence length="407" mass="46507">MAATVPRNFRLLEELEKGEKGLGAEACSYGLADGEDMMMSNWNGTILGPPHSVHENRIYSVNIHCGPDYPDNPPTIQFVSRVNIPCVDQQTGKVDPSKVPCLAQWKRSYTMETVLIELRRYMALPQHKKIAQPPEGLALYRALLRQCSPSAAGDASWRGETKFLVQQRFRRYKGLQSPSQIANALKAGYEAVDLLDRTSKGSPPDSQKLTTILSQAKSFKEKYAAEQRRMAASIPPKPLSPRQVRKEQTIRFEQETSRKHPDASSILDRPRLSLSGKRKVPVLVNARGVPFLRIKKPQPRNLSGVIRSRLEKRWNRIVTRDRLHVELLFANDEDAWDRLTRGAEQPTWTKEVKLALDNVYEKIRETDKKNRELAEGMWNIVLEERELAKKEDEQRHLEQLALQDKST</sequence>
<evidence type="ECO:0000313" key="4">
    <source>
        <dbReference type="Proteomes" id="UP000190744"/>
    </source>
</evidence>
<dbReference type="EMBL" id="LJBN01000024">
    <property type="protein sequence ID" value="OOQ90990.1"/>
    <property type="molecule type" value="Genomic_DNA"/>
</dbReference>
<dbReference type="SMART" id="SM00212">
    <property type="entry name" value="UBCc"/>
    <property type="match status" value="1"/>
</dbReference>
<reference evidence="4" key="1">
    <citation type="submission" date="2015-09" db="EMBL/GenBank/DDBJ databases">
        <authorList>
            <person name="Fill T.P."/>
            <person name="Baretta J.F."/>
            <person name="de Almeida L.G."/>
            <person name="Rocha M."/>
            <person name="de Souza D.H."/>
            <person name="Malavazi I."/>
            <person name="Cerdeira L.T."/>
            <person name="Hong H."/>
            <person name="Samborskyy M."/>
            <person name="de Vasconcelos A.T."/>
            <person name="Leadlay P."/>
            <person name="Rodrigues-Filho E."/>
        </authorList>
    </citation>
    <scope>NUCLEOTIDE SEQUENCE [LARGE SCALE GENOMIC DNA]</scope>
    <source>
        <strain evidence="4">LaBioMMi 136</strain>
    </source>
</reference>
<dbReference type="PANTHER" id="PTHR24068">
    <property type="entry name" value="UBIQUITIN-CONJUGATING ENZYME E2"/>
    <property type="match status" value="1"/>
</dbReference>
<evidence type="ECO:0000259" key="2">
    <source>
        <dbReference type="PROSITE" id="PS50127"/>
    </source>
</evidence>
<dbReference type="PROSITE" id="PS50127">
    <property type="entry name" value="UBC_2"/>
    <property type="match status" value="1"/>
</dbReference>
<dbReference type="Pfam" id="PF05347">
    <property type="entry name" value="Complex1_LYR"/>
    <property type="match status" value="1"/>
</dbReference>
<dbReference type="GO" id="GO:0006301">
    <property type="term" value="P:DNA damage tolerance"/>
    <property type="evidence" value="ECO:0007669"/>
    <property type="project" value="UniProtKB-ARBA"/>
</dbReference>
<dbReference type="Proteomes" id="UP000190744">
    <property type="component" value="Unassembled WGS sequence"/>
</dbReference>
<comment type="caution">
    <text evidence="3">The sequence shown here is derived from an EMBL/GenBank/DDBJ whole genome shotgun (WGS) entry which is preliminary data.</text>
</comment>
<protein>
    <submittedName>
        <fullName evidence="3">DNA repair protein</fullName>
    </submittedName>
</protein>
<dbReference type="Gene3D" id="3.10.110.10">
    <property type="entry name" value="Ubiquitin Conjugating Enzyme"/>
    <property type="match status" value="1"/>
</dbReference>
<proteinExistence type="predicted"/>
<dbReference type="InterPro" id="IPR046896">
    <property type="entry name" value="Cup1-like_N"/>
</dbReference>
<gene>
    <name evidence="3" type="ORF">PEBR_02055</name>
</gene>
<dbReference type="SUPFAM" id="SSF54495">
    <property type="entry name" value="UBC-like"/>
    <property type="match status" value="1"/>
</dbReference>
<feature type="domain" description="UBC core" evidence="2">
    <location>
        <begin position="6"/>
        <end position="174"/>
    </location>
</feature>
<evidence type="ECO:0000313" key="3">
    <source>
        <dbReference type="EMBL" id="OOQ90990.1"/>
    </source>
</evidence>
<organism evidence="3 4">
    <name type="scientific">Penicillium brasilianum</name>
    <dbReference type="NCBI Taxonomy" id="104259"/>
    <lineage>
        <taxon>Eukaryota</taxon>
        <taxon>Fungi</taxon>
        <taxon>Dikarya</taxon>
        <taxon>Ascomycota</taxon>
        <taxon>Pezizomycotina</taxon>
        <taxon>Eurotiomycetes</taxon>
        <taxon>Eurotiomycetidae</taxon>
        <taxon>Eurotiales</taxon>
        <taxon>Aspergillaceae</taxon>
        <taxon>Penicillium</taxon>
    </lineage>
</organism>
<evidence type="ECO:0000256" key="1">
    <source>
        <dbReference type="ARBA" id="ARBA00022786"/>
    </source>
</evidence>
<dbReference type="Pfam" id="PF00179">
    <property type="entry name" value="UQ_con"/>
    <property type="match status" value="1"/>
</dbReference>
<dbReference type="InterPro" id="IPR008011">
    <property type="entry name" value="Complex1_LYR_dom"/>
</dbReference>